<dbReference type="InterPro" id="IPR050768">
    <property type="entry name" value="UPF0353/GerABKA_families"/>
</dbReference>
<protein>
    <submittedName>
        <fullName evidence="3">von Willebrand factor A</fullName>
    </submittedName>
</protein>
<keyword evidence="1" id="KW-0472">Membrane</keyword>
<gene>
    <name evidence="3" type="ORF">XTPLMG730_3193</name>
</gene>
<dbReference type="PANTHER" id="PTHR22550">
    <property type="entry name" value="SPORE GERMINATION PROTEIN"/>
    <property type="match status" value="1"/>
</dbReference>
<feature type="transmembrane region" description="Helical" evidence="1">
    <location>
        <begin position="322"/>
        <end position="341"/>
    </location>
</feature>
<dbReference type="CDD" id="cd01467">
    <property type="entry name" value="vWA_BatA_type"/>
    <property type="match status" value="1"/>
</dbReference>
<dbReference type="SMART" id="SM00327">
    <property type="entry name" value="VWA"/>
    <property type="match status" value="1"/>
</dbReference>
<evidence type="ECO:0000256" key="1">
    <source>
        <dbReference type="SAM" id="Phobius"/>
    </source>
</evidence>
<organism evidence="3 4">
    <name type="scientific">Xanthomonas graminis pv. phlei</name>
    <dbReference type="NCBI Taxonomy" id="487906"/>
    <lineage>
        <taxon>Bacteria</taxon>
        <taxon>Pseudomonadati</taxon>
        <taxon>Pseudomonadota</taxon>
        <taxon>Gammaproteobacteria</taxon>
        <taxon>Lysobacterales</taxon>
        <taxon>Lysobacteraceae</taxon>
        <taxon>Xanthomonas</taxon>
        <taxon>Xanthomonas translucens group</taxon>
        <taxon>Xanthomonas graminis</taxon>
    </lineage>
</organism>
<dbReference type="Gene3D" id="3.40.50.410">
    <property type="entry name" value="von Willebrand factor, type A domain"/>
    <property type="match status" value="1"/>
</dbReference>
<dbReference type="PROSITE" id="PS50234">
    <property type="entry name" value="VWFA"/>
    <property type="match status" value="1"/>
</dbReference>
<dbReference type="SUPFAM" id="SSF53300">
    <property type="entry name" value="vWA-like"/>
    <property type="match status" value="1"/>
</dbReference>
<dbReference type="InterPro" id="IPR002035">
    <property type="entry name" value="VWF_A"/>
</dbReference>
<dbReference type="RefSeq" id="WP_053839106.1">
    <property type="nucleotide sequence ID" value="NZ_CP076251.1"/>
</dbReference>
<dbReference type="Pfam" id="PF00092">
    <property type="entry name" value="VWA"/>
    <property type="match status" value="1"/>
</dbReference>
<evidence type="ECO:0000259" key="2">
    <source>
        <dbReference type="PROSITE" id="PS50234"/>
    </source>
</evidence>
<dbReference type="InterPro" id="IPR033881">
    <property type="entry name" value="vWA_BatA_type"/>
</dbReference>
<accession>A0A0K3A0X4</accession>
<sequence>MMAMSTLSLHWQNLSDLLAGFAWPWMLLAMPLPLLARVLLPAQRGSAPALRVPYAAQLQAVAAAPARGGLWRVGLWLAWLAWFCLCVAAARPLQLGEPISPPQQARQLMLAVDLSGSMSEPDMTLGGRVVDRLTAAKAVLADFLDRRDGDRIGLLVFGQKAYALTPLTADLATVRDQLRDSVVGLAGRETALGDAIALSVKRLREQPQGDRVLIVLTDGVNTAGVLEPSKAAELAKAEHVRVYTIAFGGAGGYSLFGLPMPGGGGGDDQVDEDTLRKIAQETGGRFFRARDTDQLVSIYAELERLEPVRSAGPAVRPRIERYAWPLGAALLLGLIAFVWPWRRQ</sequence>
<feature type="domain" description="VWFA" evidence="2">
    <location>
        <begin position="107"/>
        <end position="302"/>
    </location>
</feature>
<dbReference type="AlphaFoldDB" id="A0A0K3A0X4"/>
<dbReference type="EMBL" id="CXOJ01000082">
    <property type="protein sequence ID" value="CTP91553.1"/>
    <property type="molecule type" value="Genomic_DNA"/>
</dbReference>
<keyword evidence="1" id="KW-0812">Transmembrane</keyword>
<dbReference type="InterPro" id="IPR036465">
    <property type="entry name" value="vWFA_dom_sf"/>
</dbReference>
<proteinExistence type="predicted"/>
<evidence type="ECO:0000313" key="4">
    <source>
        <dbReference type="Proteomes" id="UP000045978"/>
    </source>
</evidence>
<dbReference type="Proteomes" id="UP000045978">
    <property type="component" value="Unassembled WGS sequence"/>
</dbReference>
<keyword evidence="1" id="KW-1133">Transmembrane helix</keyword>
<evidence type="ECO:0000313" key="3">
    <source>
        <dbReference type="EMBL" id="CTP91553.1"/>
    </source>
</evidence>
<reference evidence="3 4" key="1">
    <citation type="submission" date="2015-07" db="EMBL/GenBank/DDBJ databases">
        <authorList>
            <person name="Noorani M."/>
        </authorList>
    </citation>
    <scope>NUCLEOTIDE SEQUENCE [LARGE SCALE GENOMIC DNA]</scope>
    <source>
        <strain evidence="3">LMG730</strain>
    </source>
</reference>
<dbReference type="PANTHER" id="PTHR22550:SF18">
    <property type="entry name" value="VWFA DOMAIN-CONTAINING PROTEIN"/>
    <property type="match status" value="1"/>
</dbReference>
<name>A0A0K3A0X4_9XANT</name>